<feature type="transmembrane region" description="Helical" evidence="1">
    <location>
        <begin position="107"/>
        <end position="129"/>
    </location>
</feature>
<sequence>MRKTEDKVCRQCGSPVRGGGRYCPHCGCLQTEDLDGLIVHMRENVRACRRQYEHMENMRAEGGRARAGVVDAGVYASPAGGYPRSEEHPRVPAGARGSMRAPSRNRIFISCLCAALLLLSLGLCFAPWLNGEGAFTGLEAALGLFGSGYGASFSQYMEGIAEKVFFGSELITSVCRAFCRQVLRIGVPAYILSLLLGLPVFLSAFGKVRLAGWHRCFAWTAFLVSVLLMLVFLWVSGAESVSVWFILGGTANLVRGVLLIFYDNRPRFWGGLER</sequence>
<protein>
    <recommendedName>
        <fullName evidence="4">Zinc ribbon domain-containing protein</fullName>
    </recommendedName>
</protein>
<gene>
    <name evidence="2" type="ORF">H9851_02890</name>
</gene>
<accession>A0A9D1W0D2</accession>
<feature type="transmembrane region" description="Helical" evidence="1">
    <location>
        <begin position="187"/>
        <end position="205"/>
    </location>
</feature>
<comment type="caution">
    <text evidence="2">The sequence shown here is derived from an EMBL/GenBank/DDBJ whole genome shotgun (WGS) entry which is preliminary data.</text>
</comment>
<keyword evidence="1" id="KW-1133">Transmembrane helix</keyword>
<feature type="transmembrane region" description="Helical" evidence="1">
    <location>
        <begin position="241"/>
        <end position="262"/>
    </location>
</feature>
<evidence type="ECO:0000313" key="2">
    <source>
        <dbReference type="EMBL" id="HIX50208.1"/>
    </source>
</evidence>
<evidence type="ECO:0000256" key="1">
    <source>
        <dbReference type="SAM" id="Phobius"/>
    </source>
</evidence>
<dbReference type="EMBL" id="DXEW01000015">
    <property type="protein sequence ID" value="HIX50208.1"/>
    <property type="molecule type" value="Genomic_DNA"/>
</dbReference>
<evidence type="ECO:0008006" key="4">
    <source>
        <dbReference type="Google" id="ProtNLM"/>
    </source>
</evidence>
<reference evidence="2" key="2">
    <citation type="submission" date="2021-04" db="EMBL/GenBank/DDBJ databases">
        <authorList>
            <person name="Gilroy R."/>
        </authorList>
    </citation>
    <scope>NUCLEOTIDE SEQUENCE</scope>
    <source>
        <strain evidence="2">2189</strain>
    </source>
</reference>
<reference evidence="2" key="1">
    <citation type="journal article" date="2021" name="PeerJ">
        <title>Extensive microbial diversity within the chicken gut microbiome revealed by metagenomics and culture.</title>
        <authorList>
            <person name="Gilroy R."/>
            <person name="Ravi A."/>
            <person name="Getino M."/>
            <person name="Pursley I."/>
            <person name="Horton D.L."/>
            <person name="Alikhan N.F."/>
            <person name="Baker D."/>
            <person name="Gharbi K."/>
            <person name="Hall N."/>
            <person name="Watson M."/>
            <person name="Adriaenssens E.M."/>
            <person name="Foster-Nyarko E."/>
            <person name="Jarju S."/>
            <person name="Secka A."/>
            <person name="Antonio M."/>
            <person name="Oren A."/>
            <person name="Chaudhuri R.R."/>
            <person name="La Ragione R."/>
            <person name="Hildebrand F."/>
            <person name="Pallen M.J."/>
        </authorList>
    </citation>
    <scope>NUCLEOTIDE SEQUENCE</scope>
    <source>
        <strain evidence="2">2189</strain>
    </source>
</reference>
<proteinExistence type="predicted"/>
<keyword evidence="1" id="KW-0472">Membrane</keyword>
<feature type="transmembrane region" description="Helical" evidence="1">
    <location>
        <begin position="217"/>
        <end position="235"/>
    </location>
</feature>
<evidence type="ECO:0000313" key="3">
    <source>
        <dbReference type="Proteomes" id="UP000886847"/>
    </source>
</evidence>
<keyword evidence="1" id="KW-0812">Transmembrane</keyword>
<dbReference type="Proteomes" id="UP000886847">
    <property type="component" value="Unassembled WGS sequence"/>
</dbReference>
<name>A0A9D1W0D2_9FIRM</name>
<organism evidence="2 3">
    <name type="scientific">Candidatus Borkfalkia faecavium</name>
    <dbReference type="NCBI Taxonomy" id="2838508"/>
    <lineage>
        <taxon>Bacteria</taxon>
        <taxon>Bacillati</taxon>
        <taxon>Bacillota</taxon>
        <taxon>Clostridia</taxon>
        <taxon>Christensenellales</taxon>
        <taxon>Christensenellaceae</taxon>
        <taxon>Candidatus Borkfalkia</taxon>
    </lineage>
</organism>
<dbReference type="AlphaFoldDB" id="A0A9D1W0D2"/>